<proteinExistence type="inferred from homology"/>
<dbReference type="AlphaFoldDB" id="A0AAV9C7P3"/>
<dbReference type="EMBL" id="JAUJYO010000021">
    <property type="protein sequence ID" value="KAK1284348.1"/>
    <property type="molecule type" value="Genomic_DNA"/>
</dbReference>
<dbReference type="Gene3D" id="2.40.160.200">
    <property type="entry name" value="LURP1-related"/>
    <property type="match status" value="1"/>
</dbReference>
<accession>A0AAV9C7P3</accession>
<dbReference type="Pfam" id="PF04525">
    <property type="entry name" value="LOR"/>
    <property type="match status" value="1"/>
</dbReference>
<comment type="similarity">
    <text evidence="1">Belongs to the LOR family.</text>
</comment>
<evidence type="ECO:0000256" key="1">
    <source>
        <dbReference type="ARBA" id="ARBA00005437"/>
    </source>
</evidence>
<reference evidence="2" key="1">
    <citation type="journal article" date="2023" name="Nat. Commun.">
        <title>Diploid and tetraploid genomes of Acorus and the evolution of monocots.</title>
        <authorList>
            <person name="Ma L."/>
            <person name="Liu K.W."/>
            <person name="Li Z."/>
            <person name="Hsiao Y.Y."/>
            <person name="Qi Y."/>
            <person name="Fu T."/>
            <person name="Tang G.D."/>
            <person name="Zhang D."/>
            <person name="Sun W.H."/>
            <person name="Liu D.K."/>
            <person name="Li Y."/>
            <person name="Chen G.Z."/>
            <person name="Liu X.D."/>
            <person name="Liao X.Y."/>
            <person name="Jiang Y.T."/>
            <person name="Yu X."/>
            <person name="Hao Y."/>
            <person name="Huang J."/>
            <person name="Zhao X.W."/>
            <person name="Ke S."/>
            <person name="Chen Y.Y."/>
            <person name="Wu W.L."/>
            <person name="Hsu J.L."/>
            <person name="Lin Y.F."/>
            <person name="Huang M.D."/>
            <person name="Li C.Y."/>
            <person name="Huang L."/>
            <person name="Wang Z.W."/>
            <person name="Zhao X."/>
            <person name="Zhong W.Y."/>
            <person name="Peng D.H."/>
            <person name="Ahmad S."/>
            <person name="Lan S."/>
            <person name="Zhang J.S."/>
            <person name="Tsai W.C."/>
            <person name="Van de Peer Y."/>
            <person name="Liu Z.J."/>
        </authorList>
    </citation>
    <scope>NUCLEOTIDE SEQUENCE</scope>
    <source>
        <strain evidence="2">CP</strain>
    </source>
</reference>
<dbReference type="InterPro" id="IPR038595">
    <property type="entry name" value="LOR_sf"/>
</dbReference>
<organism evidence="2 3">
    <name type="scientific">Acorus calamus</name>
    <name type="common">Sweet flag</name>
    <dbReference type="NCBI Taxonomy" id="4465"/>
    <lineage>
        <taxon>Eukaryota</taxon>
        <taxon>Viridiplantae</taxon>
        <taxon>Streptophyta</taxon>
        <taxon>Embryophyta</taxon>
        <taxon>Tracheophyta</taxon>
        <taxon>Spermatophyta</taxon>
        <taxon>Magnoliopsida</taxon>
        <taxon>Liliopsida</taxon>
        <taxon>Acoraceae</taxon>
        <taxon>Acorus</taxon>
    </lineage>
</organism>
<reference evidence="2" key="2">
    <citation type="submission" date="2023-06" db="EMBL/GenBank/DDBJ databases">
        <authorList>
            <person name="Ma L."/>
            <person name="Liu K.-W."/>
            <person name="Li Z."/>
            <person name="Hsiao Y.-Y."/>
            <person name="Qi Y."/>
            <person name="Fu T."/>
            <person name="Tang G."/>
            <person name="Zhang D."/>
            <person name="Sun W.-H."/>
            <person name="Liu D.-K."/>
            <person name="Li Y."/>
            <person name="Chen G.-Z."/>
            <person name="Liu X.-D."/>
            <person name="Liao X.-Y."/>
            <person name="Jiang Y.-T."/>
            <person name="Yu X."/>
            <person name="Hao Y."/>
            <person name="Huang J."/>
            <person name="Zhao X.-W."/>
            <person name="Ke S."/>
            <person name="Chen Y.-Y."/>
            <person name="Wu W.-L."/>
            <person name="Hsu J.-L."/>
            <person name="Lin Y.-F."/>
            <person name="Huang M.-D."/>
            <person name="Li C.-Y."/>
            <person name="Huang L."/>
            <person name="Wang Z.-W."/>
            <person name="Zhao X."/>
            <person name="Zhong W.-Y."/>
            <person name="Peng D.-H."/>
            <person name="Ahmad S."/>
            <person name="Lan S."/>
            <person name="Zhang J.-S."/>
            <person name="Tsai W.-C."/>
            <person name="Van De Peer Y."/>
            <person name="Liu Z.-J."/>
        </authorList>
    </citation>
    <scope>NUCLEOTIDE SEQUENCE</scope>
    <source>
        <strain evidence="2">CP</strain>
        <tissue evidence="2">Leaves</tissue>
    </source>
</reference>
<gene>
    <name evidence="2" type="ORF">QJS10_CPB21g01487</name>
</gene>
<keyword evidence="3" id="KW-1185">Reference proteome</keyword>
<dbReference type="PANTHER" id="PTHR31087">
    <property type="match status" value="1"/>
</dbReference>
<evidence type="ECO:0000313" key="3">
    <source>
        <dbReference type="Proteomes" id="UP001180020"/>
    </source>
</evidence>
<dbReference type="InterPro" id="IPR025659">
    <property type="entry name" value="Tubby-like_C"/>
</dbReference>
<name>A0AAV9C7P3_ACOCL</name>
<dbReference type="Proteomes" id="UP001180020">
    <property type="component" value="Unassembled WGS sequence"/>
</dbReference>
<evidence type="ECO:0000313" key="2">
    <source>
        <dbReference type="EMBL" id="KAK1284348.1"/>
    </source>
</evidence>
<protein>
    <submittedName>
        <fullName evidence="2">Protein LURP-one-related 10</fullName>
    </submittedName>
</protein>
<sequence>MSFRNQWVVYRGESTNSSDLLFTAKECSLIQVWKTQLKVFLASNTSENVYDFKVKGRSFERSWTICVGESNTIIAQMNGRDKLEVTVYPNVDYAFVIALVVILDEINRDRENGNKLVTNIIGVGN</sequence>
<dbReference type="PANTHER" id="PTHR31087:SF58">
    <property type="entry name" value="OS07G0230700 PROTEIN"/>
    <property type="match status" value="1"/>
</dbReference>
<comment type="caution">
    <text evidence="2">The sequence shown here is derived from an EMBL/GenBank/DDBJ whole genome shotgun (WGS) entry which is preliminary data.</text>
</comment>
<dbReference type="InterPro" id="IPR007612">
    <property type="entry name" value="LOR"/>
</dbReference>
<dbReference type="SUPFAM" id="SSF54518">
    <property type="entry name" value="Tubby C-terminal domain-like"/>
    <property type="match status" value="1"/>
</dbReference>